<evidence type="ECO:0000256" key="6">
    <source>
        <dbReference type="ARBA" id="ARBA00022692"/>
    </source>
</evidence>
<dbReference type="GO" id="GO:0042910">
    <property type="term" value="F:xenobiotic transmembrane transporter activity"/>
    <property type="evidence" value="ECO:0007669"/>
    <property type="project" value="InterPro"/>
</dbReference>
<feature type="transmembrane region" description="Helical" evidence="10">
    <location>
        <begin position="92"/>
        <end position="114"/>
    </location>
</feature>
<feature type="transmembrane region" description="Helical" evidence="10">
    <location>
        <begin position="50"/>
        <end position="71"/>
    </location>
</feature>
<protein>
    <recommendedName>
        <fullName evidence="3">Multidrug export protein MepA</fullName>
    </recommendedName>
</protein>
<evidence type="ECO:0000256" key="9">
    <source>
        <dbReference type="ARBA" id="ARBA00023251"/>
    </source>
</evidence>
<evidence type="ECO:0000256" key="5">
    <source>
        <dbReference type="ARBA" id="ARBA00022475"/>
    </source>
</evidence>
<evidence type="ECO:0000256" key="8">
    <source>
        <dbReference type="ARBA" id="ARBA00023136"/>
    </source>
</evidence>
<feature type="transmembrane region" description="Helical" evidence="10">
    <location>
        <begin position="384"/>
        <end position="407"/>
    </location>
</feature>
<name>A0A926EIL1_9FIRM</name>
<dbReference type="PANTHER" id="PTHR43823:SF3">
    <property type="entry name" value="MULTIDRUG EXPORT PROTEIN MEPA"/>
    <property type="match status" value="1"/>
</dbReference>
<dbReference type="EMBL" id="JACRTD010000001">
    <property type="protein sequence ID" value="MBC8584028.1"/>
    <property type="molecule type" value="Genomic_DNA"/>
</dbReference>
<keyword evidence="12" id="KW-1185">Reference proteome</keyword>
<dbReference type="Pfam" id="PF01554">
    <property type="entry name" value="MatE"/>
    <property type="match status" value="2"/>
</dbReference>
<organism evidence="11 12">
    <name type="scientific">Youxingia wuxianensis</name>
    <dbReference type="NCBI Taxonomy" id="2763678"/>
    <lineage>
        <taxon>Bacteria</taxon>
        <taxon>Bacillati</taxon>
        <taxon>Bacillota</taxon>
        <taxon>Clostridia</taxon>
        <taxon>Eubacteriales</taxon>
        <taxon>Oscillospiraceae</taxon>
        <taxon>Youxingia</taxon>
    </lineage>
</organism>
<evidence type="ECO:0000313" key="11">
    <source>
        <dbReference type="EMBL" id="MBC8584028.1"/>
    </source>
</evidence>
<proteinExistence type="inferred from homology"/>
<feature type="transmembrane region" description="Helical" evidence="10">
    <location>
        <begin position="189"/>
        <end position="213"/>
    </location>
</feature>
<sequence length="474" mass="51898">MSTTLGKNYSFGTLLKFATPTIIMMLISALYSIVDGVFVARFVGADALSAVNIIMPLYSVFWSVAIMFATGGSAIIARKMGEGNDYEAKQDFTLIVLFAILIGVVVLVVGLVFLKPIVTALGATPSLYDYCYEYAFVLLLFSPIIIIKSMFEYLMVTAGKPKLGLALSMFGGAAHLILAYVFIEPMQMGIAGAALATGLGCLIPAFAGVAYFFHKKSLLYFVKPSWNWRVLLESCGNGASEMVVNLSEGVTTLLFNLAMLKYVGESGVAAITIVLYAQWLLVSVYAGYSSGIAPIISYKYGSEDWPQLRKIVRASYVFIIISSVVVLAISYLGAKEMVMVFSDPGTEVYTLALRGMYLFAISFLFVGVNVFASSMFTAFSNGRVSALISFLRTFGFLILGILVLPLFMGVDGVWISIPFAEVATLAFSIFFTIRYAEEYGYCRSIEEEEKKEKSREKKDVALEHVKEKTSSCYL</sequence>
<feature type="transmembrane region" description="Helical" evidence="10">
    <location>
        <begin position="163"/>
        <end position="183"/>
    </location>
</feature>
<feature type="transmembrane region" description="Helical" evidence="10">
    <location>
        <begin position="413"/>
        <end position="433"/>
    </location>
</feature>
<evidence type="ECO:0000256" key="1">
    <source>
        <dbReference type="ARBA" id="ARBA00004651"/>
    </source>
</evidence>
<comment type="similarity">
    <text evidence="2">Belongs to the multi antimicrobial extrusion (MATE) (TC 2.A.66.1) family. MepA subfamily.</text>
</comment>
<feature type="transmembrane region" description="Helical" evidence="10">
    <location>
        <begin position="21"/>
        <end position="44"/>
    </location>
</feature>
<feature type="transmembrane region" description="Helical" evidence="10">
    <location>
        <begin position="262"/>
        <end position="279"/>
    </location>
</feature>
<reference evidence="11" key="1">
    <citation type="submission" date="2020-08" db="EMBL/GenBank/DDBJ databases">
        <title>Genome public.</title>
        <authorList>
            <person name="Liu C."/>
            <person name="Sun Q."/>
        </authorList>
    </citation>
    <scope>NUCLEOTIDE SEQUENCE</scope>
    <source>
        <strain evidence="11">NSJ-64</strain>
    </source>
</reference>
<comment type="subcellular location">
    <subcellularLocation>
        <location evidence="1">Cell membrane</location>
        <topology evidence="1">Multi-pass membrane protein</topology>
    </subcellularLocation>
</comment>
<keyword evidence="6 10" id="KW-0812">Transmembrane</keyword>
<accession>A0A926EIL1</accession>
<dbReference type="InterPro" id="IPR002528">
    <property type="entry name" value="MATE_fam"/>
</dbReference>
<dbReference type="GO" id="GO:0015297">
    <property type="term" value="F:antiporter activity"/>
    <property type="evidence" value="ECO:0007669"/>
    <property type="project" value="InterPro"/>
</dbReference>
<dbReference type="Proteomes" id="UP000623678">
    <property type="component" value="Unassembled WGS sequence"/>
</dbReference>
<evidence type="ECO:0000256" key="4">
    <source>
        <dbReference type="ARBA" id="ARBA00022448"/>
    </source>
</evidence>
<evidence type="ECO:0000256" key="3">
    <source>
        <dbReference type="ARBA" id="ARBA00022106"/>
    </source>
</evidence>
<dbReference type="PANTHER" id="PTHR43823">
    <property type="entry name" value="SPORULATION PROTEIN YKVU"/>
    <property type="match status" value="1"/>
</dbReference>
<dbReference type="InterPro" id="IPR051327">
    <property type="entry name" value="MATE_MepA_subfamily"/>
</dbReference>
<evidence type="ECO:0000256" key="10">
    <source>
        <dbReference type="SAM" id="Phobius"/>
    </source>
</evidence>
<feature type="transmembrane region" description="Helical" evidence="10">
    <location>
        <begin position="314"/>
        <end position="334"/>
    </location>
</feature>
<dbReference type="PIRSF" id="PIRSF006603">
    <property type="entry name" value="DinF"/>
    <property type="match status" value="1"/>
</dbReference>
<feature type="transmembrane region" description="Helical" evidence="10">
    <location>
        <begin position="354"/>
        <end position="372"/>
    </location>
</feature>
<keyword evidence="8 10" id="KW-0472">Membrane</keyword>
<dbReference type="GO" id="GO:0005886">
    <property type="term" value="C:plasma membrane"/>
    <property type="evidence" value="ECO:0007669"/>
    <property type="project" value="UniProtKB-SubCell"/>
</dbReference>
<keyword evidence="9" id="KW-0046">Antibiotic resistance</keyword>
<evidence type="ECO:0000313" key="12">
    <source>
        <dbReference type="Proteomes" id="UP000623678"/>
    </source>
</evidence>
<evidence type="ECO:0000256" key="7">
    <source>
        <dbReference type="ARBA" id="ARBA00022989"/>
    </source>
</evidence>
<keyword evidence="5" id="KW-1003">Cell membrane</keyword>
<dbReference type="AlphaFoldDB" id="A0A926EIL1"/>
<comment type="caution">
    <text evidence="11">The sequence shown here is derived from an EMBL/GenBank/DDBJ whole genome shotgun (WGS) entry which is preliminary data.</text>
</comment>
<dbReference type="InterPro" id="IPR045070">
    <property type="entry name" value="MATE_MepA-like"/>
</dbReference>
<dbReference type="InterPro" id="IPR048279">
    <property type="entry name" value="MdtK-like"/>
</dbReference>
<dbReference type="CDD" id="cd13143">
    <property type="entry name" value="MATE_MepA_like"/>
    <property type="match status" value="1"/>
</dbReference>
<keyword evidence="4" id="KW-0813">Transport</keyword>
<keyword evidence="7 10" id="KW-1133">Transmembrane helix</keyword>
<gene>
    <name evidence="11" type="ORF">H8705_00305</name>
</gene>
<feature type="transmembrane region" description="Helical" evidence="10">
    <location>
        <begin position="134"/>
        <end position="151"/>
    </location>
</feature>
<evidence type="ECO:0000256" key="2">
    <source>
        <dbReference type="ARBA" id="ARBA00008417"/>
    </source>
</evidence>
<dbReference type="GO" id="GO:0046677">
    <property type="term" value="P:response to antibiotic"/>
    <property type="evidence" value="ECO:0007669"/>
    <property type="project" value="UniProtKB-KW"/>
</dbReference>
<dbReference type="RefSeq" id="WP_262393886.1">
    <property type="nucleotide sequence ID" value="NZ_JACRTD010000001.1"/>
</dbReference>